<dbReference type="Pfam" id="PF00158">
    <property type="entry name" value="Sigma54_activat"/>
    <property type="match status" value="1"/>
</dbReference>
<dbReference type="Gene3D" id="3.40.50.300">
    <property type="entry name" value="P-loop containing nucleotide triphosphate hydrolases"/>
    <property type="match status" value="1"/>
</dbReference>
<dbReference type="InterPro" id="IPR002078">
    <property type="entry name" value="Sigma_54_int"/>
</dbReference>
<dbReference type="FunFam" id="3.40.50.300:FF:000006">
    <property type="entry name" value="DNA-binding transcriptional regulator NtrC"/>
    <property type="match status" value="1"/>
</dbReference>
<evidence type="ECO:0000313" key="12">
    <source>
        <dbReference type="EMBL" id="RUR67188.1"/>
    </source>
</evidence>
<keyword evidence="7" id="KW-0804">Transcription</keyword>
<dbReference type="Pfam" id="PF00072">
    <property type="entry name" value="Response_reg"/>
    <property type="match status" value="1"/>
</dbReference>
<dbReference type="Gene3D" id="3.40.50.2300">
    <property type="match status" value="1"/>
</dbReference>
<dbReference type="CDD" id="cd00009">
    <property type="entry name" value="AAA"/>
    <property type="match status" value="1"/>
</dbReference>
<dbReference type="SUPFAM" id="SSF52540">
    <property type="entry name" value="P-loop containing nucleoside triphosphate hydrolases"/>
    <property type="match status" value="1"/>
</dbReference>
<evidence type="ECO:0000256" key="7">
    <source>
        <dbReference type="ARBA" id="ARBA00023163"/>
    </source>
</evidence>
<dbReference type="SUPFAM" id="SSF52172">
    <property type="entry name" value="CheY-like"/>
    <property type="match status" value="1"/>
</dbReference>
<feature type="domain" description="Sigma-54 factor interaction" evidence="9">
    <location>
        <begin position="142"/>
        <end position="371"/>
    </location>
</feature>
<dbReference type="InterPro" id="IPR009057">
    <property type="entry name" value="Homeodomain-like_sf"/>
</dbReference>
<evidence type="ECO:0000256" key="8">
    <source>
        <dbReference type="PROSITE-ProRule" id="PRU00169"/>
    </source>
</evidence>
<comment type="caution">
    <text evidence="12">The sequence shown here is derived from an EMBL/GenBank/DDBJ whole genome shotgun (WGS) entry which is preliminary data.</text>
</comment>
<dbReference type="Proteomes" id="UP000524450">
    <property type="component" value="Unassembled WGS sequence"/>
</dbReference>
<dbReference type="AlphaFoldDB" id="A0A433MGY3"/>
<dbReference type="SMART" id="SM00382">
    <property type="entry name" value="AAA"/>
    <property type="match status" value="1"/>
</dbReference>
<dbReference type="FunFam" id="3.40.50.2300:FF:000018">
    <property type="entry name" value="DNA-binding transcriptional regulator NtrC"/>
    <property type="match status" value="1"/>
</dbReference>
<name>A0A433MGY3_9BURK</name>
<keyword evidence="5" id="KW-0805">Transcription regulation</keyword>
<evidence type="ECO:0000313" key="14">
    <source>
        <dbReference type="Proteomes" id="UP000524450"/>
    </source>
</evidence>
<dbReference type="InterPro" id="IPR025662">
    <property type="entry name" value="Sigma_54_int_dom_ATP-bd_1"/>
</dbReference>
<dbReference type="PANTHER" id="PTHR32071">
    <property type="entry name" value="TRANSCRIPTIONAL REGULATORY PROTEIN"/>
    <property type="match status" value="1"/>
</dbReference>
<keyword evidence="2" id="KW-0547">Nucleotide-binding</keyword>
<dbReference type="PANTHER" id="PTHR32071:SF116">
    <property type="entry name" value="TRANSCRIPTIONAL REGULATORY PROTEIN GLRR"/>
    <property type="match status" value="1"/>
</dbReference>
<dbReference type="InterPro" id="IPR003593">
    <property type="entry name" value="AAA+_ATPase"/>
</dbReference>
<dbReference type="SMART" id="SM00448">
    <property type="entry name" value="REC"/>
    <property type="match status" value="1"/>
</dbReference>
<dbReference type="Proteomes" id="UP000281118">
    <property type="component" value="Unassembled WGS sequence"/>
</dbReference>
<evidence type="ECO:0000313" key="11">
    <source>
        <dbReference type="EMBL" id="MBB4219558.1"/>
    </source>
</evidence>
<reference evidence="12 13" key="1">
    <citation type="submission" date="2018-12" db="EMBL/GenBank/DDBJ databases">
        <title>The genome sequences of Variovorax guangxiensis DSM 27352.</title>
        <authorList>
            <person name="Gao J."/>
            <person name="Sun J."/>
        </authorList>
    </citation>
    <scope>NUCLEOTIDE SEQUENCE [LARGE SCALE GENOMIC DNA]</scope>
    <source>
        <strain evidence="12 13">DSM 27352</strain>
    </source>
</reference>
<dbReference type="GO" id="GO:0005524">
    <property type="term" value="F:ATP binding"/>
    <property type="evidence" value="ECO:0007669"/>
    <property type="project" value="UniProtKB-KW"/>
</dbReference>
<evidence type="ECO:0000259" key="10">
    <source>
        <dbReference type="PROSITE" id="PS50110"/>
    </source>
</evidence>
<dbReference type="EMBL" id="RXFT01000003">
    <property type="protein sequence ID" value="RUR67188.1"/>
    <property type="molecule type" value="Genomic_DNA"/>
</dbReference>
<organism evidence="12 13">
    <name type="scientific">Variovorax guangxiensis</name>
    <dbReference type="NCBI Taxonomy" id="1775474"/>
    <lineage>
        <taxon>Bacteria</taxon>
        <taxon>Pseudomonadati</taxon>
        <taxon>Pseudomonadota</taxon>
        <taxon>Betaproteobacteria</taxon>
        <taxon>Burkholderiales</taxon>
        <taxon>Comamonadaceae</taxon>
        <taxon>Variovorax</taxon>
    </lineage>
</organism>
<dbReference type="OrthoDB" id="9761705at2"/>
<dbReference type="PROSITE" id="PS50110">
    <property type="entry name" value="RESPONSE_REGULATORY"/>
    <property type="match status" value="1"/>
</dbReference>
<sequence>MSTTGARLLVVDDDPDMLRLLSMRLSSAGYQVTAVTSAETALTQLEIEHPQLVLSDVRLPGRDGLQLFDEIRKRHPSLPVILLTAHGTIPDAVEATARGVFTYLTKPYDGRELLEKIAQALALGAPAATPSKAGDDSWRSEIVSRSNRMAELLAEARMVAKSDASVLLRGDSGAGKEMLARAIHKASARADKPFVAVNCGAIPEALLESELFGHMKGAFTDAHANHKGLFQQADGGTLLLDEIGDMPPALQVKLLRVLQERAVRPLGASQSIQVDVRIVSATHRDLDAAMEAGQFREDLYYRLNVVTLTLPPLSARREDIPLLANHFLQRLSTKYGKRLSGFAPEALKALTMAAWPGNVRQLYNVVEQVCALSSSPLIPLALVQRALRVPTVEVQTYAEAKQRFERDYLVGLLKLTDGNVADAARLADRNRTEFYRLLQKHELTPGHFKADAVAGGGDAVAE</sequence>
<evidence type="ECO:0000256" key="2">
    <source>
        <dbReference type="ARBA" id="ARBA00022741"/>
    </source>
</evidence>
<reference evidence="11 14" key="2">
    <citation type="submission" date="2020-08" db="EMBL/GenBank/DDBJ databases">
        <title>Genomic Encyclopedia of Type Strains, Phase IV (KMG-V): Genome sequencing to study the core and pangenomes of soil and plant-associated prokaryotes.</title>
        <authorList>
            <person name="Whitman W."/>
        </authorList>
    </citation>
    <scope>NUCLEOTIDE SEQUENCE [LARGE SCALE GENOMIC DNA]</scope>
    <source>
        <strain evidence="11 14">34/80</strain>
    </source>
</reference>
<dbReference type="InterPro" id="IPR001789">
    <property type="entry name" value="Sig_transdc_resp-reg_receiver"/>
</dbReference>
<keyword evidence="1 8" id="KW-0597">Phosphoprotein</keyword>
<keyword evidence="6" id="KW-0238">DNA-binding</keyword>
<dbReference type="SUPFAM" id="SSF46689">
    <property type="entry name" value="Homeodomain-like"/>
    <property type="match status" value="1"/>
</dbReference>
<dbReference type="Pfam" id="PF25601">
    <property type="entry name" value="AAA_lid_14"/>
    <property type="match status" value="1"/>
</dbReference>
<dbReference type="InterPro" id="IPR025943">
    <property type="entry name" value="Sigma_54_int_dom_ATP-bd_2"/>
</dbReference>
<feature type="modified residue" description="4-aspartylphosphate" evidence="8">
    <location>
        <position position="56"/>
    </location>
</feature>
<dbReference type="RefSeq" id="WP_126021369.1">
    <property type="nucleotide sequence ID" value="NZ_JACIFZ010000001.1"/>
</dbReference>
<keyword evidence="4" id="KW-0902">Two-component regulatory system</keyword>
<dbReference type="InterPro" id="IPR027417">
    <property type="entry name" value="P-loop_NTPase"/>
</dbReference>
<evidence type="ECO:0000259" key="9">
    <source>
        <dbReference type="PROSITE" id="PS50045"/>
    </source>
</evidence>
<dbReference type="PROSITE" id="PS00675">
    <property type="entry name" value="SIGMA54_INTERACT_1"/>
    <property type="match status" value="1"/>
</dbReference>
<evidence type="ECO:0000256" key="1">
    <source>
        <dbReference type="ARBA" id="ARBA00022553"/>
    </source>
</evidence>
<evidence type="ECO:0000256" key="3">
    <source>
        <dbReference type="ARBA" id="ARBA00022840"/>
    </source>
</evidence>
<dbReference type="GO" id="GO:0003677">
    <property type="term" value="F:DNA binding"/>
    <property type="evidence" value="ECO:0007669"/>
    <property type="project" value="UniProtKB-KW"/>
</dbReference>
<dbReference type="PROSITE" id="PS00676">
    <property type="entry name" value="SIGMA54_INTERACT_2"/>
    <property type="match status" value="1"/>
</dbReference>
<accession>A0A433MGY3</accession>
<evidence type="ECO:0000256" key="4">
    <source>
        <dbReference type="ARBA" id="ARBA00023012"/>
    </source>
</evidence>
<dbReference type="PROSITE" id="PS00688">
    <property type="entry name" value="SIGMA54_INTERACT_3"/>
    <property type="match status" value="1"/>
</dbReference>
<dbReference type="PROSITE" id="PS50045">
    <property type="entry name" value="SIGMA54_INTERACT_4"/>
    <property type="match status" value="1"/>
</dbReference>
<evidence type="ECO:0000313" key="13">
    <source>
        <dbReference type="Proteomes" id="UP000281118"/>
    </source>
</evidence>
<dbReference type="InterPro" id="IPR058031">
    <property type="entry name" value="AAA_lid_NorR"/>
</dbReference>
<dbReference type="GO" id="GO:0000160">
    <property type="term" value="P:phosphorelay signal transduction system"/>
    <property type="evidence" value="ECO:0007669"/>
    <property type="project" value="UniProtKB-KW"/>
</dbReference>
<feature type="domain" description="Response regulatory" evidence="10">
    <location>
        <begin position="7"/>
        <end position="121"/>
    </location>
</feature>
<dbReference type="GO" id="GO:0006355">
    <property type="term" value="P:regulation of DNA-templated transcription"/>
    <property type="evidence" value="ECO:0007669"/>
    <property type="project" value="InterPro"/>
</dbReference>
<dbReference type="Gene3D" id="1.10.10.60">
    <property type="entry name" value="Homeodomain-like"/>
    <property type="match status" value="1"/>
</dbReference>
<evidence type="ECO:0000256" key="6">
    <source>
        <dbReference type="ARBA" id="ARBA00023125"/>
    </source>
</evidence>
<dbReference type="Gene3D" id="1.10.8.60">
    <property type="match status" value="1"/>
</dbReference>
<protein>
    <submittedName>
        <fullName evidence="11 12">Response regulator</fullName>
    </submittedName>
</protein>
<proteinExistence type="predicted"/>
<dbReference type="InterPro" id="IPR011006">
    <property type="entry name" value="CheY-like_superfamily"/>
</dbReference>
<dbReference type="InterPro" id="IPR025944">
    <property type="entry name" value="Sigma_54_int_dom_CS"/>
</dbReference>
<evidence type="ECO:0000256" key="5">
    <source>
        <dbReference type="ARBA" id="ARBA00023015"/>
    </source>
</evidence>
<keyword evidence="3" id="KW-0067">ATP-binding</keyword>
<gene>
    <name evidence="12" type="ORF">EJP67_08940</name>
    <name evidence="11" type="ORF">GGD71_000305</name>
</gene>
<dbReference type="EMBL" id="JACIFZ010000001">
    <property type="protein sequence ID" value="MBB4219558.1"/>
    <property type="molecule type" value="Genomic_DNA"/>
</dbReference>